<protein>
    <submittedName>
        <fullName evidence="2">Uncharacterized protein</fullName>
    </submittedName>
</protein>
<feature type="compositionally biased region" description="Pro residues" evidence="1">
    <location>
        <begin position="411"/>
        <end position="421"/>
    </location>
</feature>
<feature type="region of interest" description="Disordered" evidence="1">
    <location>
        <begin position="856"/>
        <end position="909"/>
    </location>
</feature>
<feature type="region of interest" description="Disordered" evidence="1">
    <location>
        <begin position="190"/>
        <end position="230"/>
    </location>
</feature>
<dbReference type="Proteomes" id="UP000726737">
    <property type="component" value="Unassembled WGS sequence"/>
</dbReference>
<feature type="region of interest" description="Disordered" evidence="1">
    <location>
        <begin position="741"/>
        <end position="836"/>
    </location>
</feature>
<feature type="compositionally biased region" description="Polar residues" evidence="1">
    <location>
        <begin position="622"/>
        <end position="633"/>
    </location>
</feature>
<gene>
    <name evidence="2" type="ORF">BG011_003971</name>
</gene>
<comment type="caution">
    <text evidence="2">The sequence shown here is derived from an EMBL/GenBank/DDBJ whole genome shotgun (WGS) entry which is preliminary data.</text>
</comment>
<feature type="compositionally biased region" description="Basic and acidic residues" evidence="1">
    <location>
        <begin position="484"/>
        <end position="496"/>
    </location>
</feature>
<dbReference type="AlphaFoldDB" id="A0A9P6QE47"/>
<dbReference type="OrthoDB" id="191651at2759"/>
<feature type="non-terminal residue" evidence="2">
    <location>
        <position position="1"/>
    </location>
</feature>
<feature type="region of interest" description="Disordered" evidence="1">
    <location>
        <begin position="341"/>
        <end position="640"/>
    </location>
</feature>
<feature type="compositionally biased region" description="Polar residues" evidence="1">
    <location>
        <begin position="824"/>
        <end position="834"/>
    </location>
</feature>
<feature type="compositionally biased region" description="Low complexity" evidence="1">
    <location>
        <begin position="798"/>
        <end position="807"/>
    </location>
</feature>
<feature type="compositionally biased region" description="Low complexity" evidence="1">
    <location>
        <begin position="1"/>
        <end position="19"/>
    </location>
</feature>
<evidence type="ECO:0000256" key="1">
    <source>
        <dbReference type="SAM" id="MobiDB-lite"/>
    </source>
</evidence>
<dbReference type="EMBL" id="JAAAJA010000026">
    <property type="protein sequence ID" value="KAG0265820.1"/>
    <property type="molecule type" value="Genomic_DNA"/>
</dbReference>
<feature type="compositionally biased region" description="Low complexity" evidence="1">
    <location>
        <begin position="142"/>
        <end position="168"/>
    </location>
</feature>
<feature type="compositionally biased region" description="Basic and acidic residues" evidence="1">
    <location>
        <begin position="110"/>
        <end position="125"/>
    </location>
</feature>
<feature type="compositionally biased region" description="Basic and acidic residues" evidence="1">
    <location>
        <begin position="765"/>
        <end position="779"/>
    </location>
</feature>
<feature type="compositionally biased region" description="Low complexity" evidence="1">
    <location>
        <begin position="858"/>
        <end position="872"/>
    </location>
</feature>
<accession>A0A9P6QE47</accession>
<organism evidence="2 3">
    <name type="scientific">Mortierella polycephala</name>
    <dbReference type="NCBI Taxonomy" id="41804"/>
    <lineage>
        <taxon>Eukaryota</taxon>
        <taxon>Fungi</taxon>
        <taxon>Fungi incertae sedis</taxon>
        <taxon>Mucoromycota</taxon>
        <taxon>Mortierellomycotina</taxon>
        <taxon>Mortierellomycetes</taxon>
        <taxon>Mortierellales</taxon>
        <taxon>Mortierellaceae</taxon>
        <taxon>Mortierella</taxon>
    </lineage>
</organism>
<evidence type="ECO:0000313" key="2">
    <source>
        <dbReference type="EMBL" id="KAG0265820.1"/>
    </source>
</evidence>
<feature type="region of interest" description="Disordered" evidence="1">
    <location>
        <begin position="110"/>
        <end position="177"/>
    </location>
</feature>
<feature type="region of interest" description="Disordered" evidence="1">
    <location>
        <begin position="1"/>
        <end position="26"/>
    </location>
</feature>
<feature type="compositionally biased region" description="Polar residues" evidence="1">
    <location>
        <begin position="878"/>
        <end position="887"/>
    </location>
</feature>
<proteinExistence type="predicted"/>
<reference evidence="2" key="1">
    <citation type="journal article" date="2020" name="Fungal Divers.">
        <title>Resolving the Mortierellaceae phylogeny through synthesis of multi-gene phylogenetics and phylogenomics.</title>
        <authorList>
            <person name="Vandepol N."/>
            <person name="Liber J."/>
            <person name="Desiro A."/>
            <person name="Na H."/>
            <person name="Kennedy M."/>
            <person name="Barry K."/>
            <person name="Grigoriev I.V."/>
            <person name="Miller A.N."/>
            <person name="O'Donnell K."/>
            <person name="Stajich J.E."/>
            <person name="Bonito G."/>
        </authorList>
    </citation>
    <scope>NUCLEOTIDE SEQUENCE</scope>
    <source>
        <strain evidence="2">KOD948</strain>
    </source>
</reference>
<feature type="compositionally biased region" description="Basic residues" evidence="1">
    <location>
        <begin position="378"/>
        <end position="393"/>
    </location>
</feature>
<sequence>MSKSGAPSATASASASASSHDPHSLPPNVKGLVQRYLAVSLPTITLTPELIDVLDRADILIPPRIQATMRWWKEDSACSLSVYPRLNSPLPEPIAKRQMRLRQLHEERKRLPERHQQESQQESHPRSWIPNQDPVDPSLLKSQQAQPSSSTQALALTQSQAQTQTQTQPRSGASAFLKKRWSGARLLSAFRKGKGKQKSTTQENTDPPAAQPGGNANDDDHDASDTDRHAAAAVAKPLPSLPDAAYPITVAYPVRCSLEQLHRYFLEMTSLTLEIQITPELSALASVPNLTDLFQNIHGTFSGVFPFTTVMQNDNVKLRSETLFRKRVLLGMVVFQAWSQDTSDVGDSSEDSESDLTGSVVADHPIDRPTHPSLPSHLPHHHPLPPLHHHHHTSQTQQHNQHHPRPILPSVQPPVLPPHPQHPQHFQSPLRPHHSHSQPLAFDRMLPHKPLYPHDPTTIMNPTLRMPPQQHRPHLSPSPHQSIRRQEHEPRSDGRHPFSHQPSLRFEGETFHRGHHRTSSRPQNGAVHSRGPMVNHEQASRKESSPTLNGRRSHPAKYHAYESSMDAHHEPVRTSGRYPHTRLPMPDMGPPGATGHQHNRQNTARVPVDMAVSGERRRRSQDTNGTHPSQSSRSRPRAGATAAAIGRLESVLTRGEDLLYGMRTSFALDPEEVHMRSARNLRSPRFNGDTIGEDRFLPYHENLPYWPSKSRFSLELSIPTAYLTSKGLLKGAKQRKYATMPPLGYRREASLPAATTTAAPGRTQEGTEHSRPWRREQDYRQPPLLSAFDPMGRPSRLQQPQQSQVQQDNNLAPPAPRLLRRSGKSIQFGRQSPRSADLERLRMAQEQSVHPHYQSFLAAGSPGSSGTSSGANARDRFMNQQPQYGSVQQDQHQHQHQHQPQHQQQQPRKCRSFELNLLPRVLPD</sequence>
<keyword evidence="3" id="KW-1185">Reference proteome</keyword>
<name>A0A9P6QE47_9FUNG</name>
<evidence type="ECO:0000313" key="3">
    <source>
        <dbReference type="Proteomes" id="UP000726737"/>
    </source>
</evidence>